<comment type="caution">
    <text evidence="8">The sequence shown here is derived from an EMBL/GenBank/DDBJ whole genome shotgun (WGS) entry which is preliminary data.</text>
</comment>
<dbReference type="Pfam" id="PF01596">
    <property type="entry name" value="Methyltransf_3"/>
    <property type="match status" value="1"/>
</dbReference>
<evidence type="ECO:0000256" key="5">
    <source>
        <dbReference type="ARBA" id="ARBA00022939"/>
    </source>
</evidence>
<accession>A0ABP0NQ43</accession>
<dbReference type="Pfam" id="PF02661">
    <property type="entry name" value="Fic"/>
    <property type="match status" value="1"/>
</dbReference>
<dbReference type="EC" id="2.1.1.6" evidence="1"/>
<feature type="domain" description="Fido" evidence="7">
    <location>
        <begin position="233"/>
        <end position="359"/>
    </location>
</feature>
<dbReference type="Gene3D" id="1.10.3290.10">
    <property type="entry name" value="Fido-like domain"/>
    <property type="match status" value="1"/>
</dbReference>
<organism evidence="8 9">
    <name type="scientific">Durusdinium trenchii</name>
    <dbReference type="NCBI Taxonomy" id="1381693"/>
    <lineage>
        <taxon>Eukaryota</taxon>
        <taxon>Sar</taxon>
        <taxon>Alveolata</taxon>
        <taxon>Dinophyceae</taxon>
        <taxon>Suessiales</taxon>
        <taxon>Symbiodiniaceae</taxon>
        <taxon>Durusdinium</taxon>
    </lineage>
</organism>
<proteinExistence type="inferred from homology"/>
<protein>
    <recommendedName>
        <fullName evidence="1">catechol O-methyltransferase</fullName>
        <ecNumber evidence="1">2.1.1.6</ecNumber>
    </recommendedName>
</protein>
<comment type="similarity">
    <text evidence="6">Belongs to the class I-like SAM-binding methyltransferase superfamily. Cation-dependent O-methyltransferase family.</text>
</comment>
<dbReference type="Pfam" id="PF00106">
    <property type="entry name" value="adh_short"/>
    <property type="match status" value="1"/>
</dbReference>
<dbReference type="PANTHER" id="PTHR43836">
    <property type="entry name" value="CATECHOL O-METHYLTRANSFERASE 1-RELATED"/>
    <property type="match status" value="1"/>
</dbReference>
<dbReference type="PROSITE" id="PS51682">
    <property type="entry name" value="SAM_OMT_I"/>
    <property type="match status" value="1"/>
</dbReference>
<name>A0ABP0NQ43_9DINO</name>
<dbReference type="EMBL" id="CAXAMM010030001">
    <property type="protein sequence ID" value="CAK9065716.1"/>
    <property type="molecule type" value="Genomic_DNA"/>
</dbReference>
<keyword evidence="4" id="KW-0949">S-adenosyl-L-methionine</keyword>
<evidence type="ECO:0000313" key="9">
    <source>
        <dbReference type="Proteomes" id="UP001642464"/>
    </source>
</evidence>
<evidence type="ECO:0000256" key="2">
    <source>
        <dbReference type="ARBA" id="ARBA00022603"/>
    </source>
</evidence>
<sequence length="780" mass="87556">MAPSIDLMINDVKRWRKILLDLEDDFAHLRTRCGGLELCEHVEMAIASLLRYCPRFRTQVDWHVGFEMWYQPFAMLVNWYLSSAGFEESQQEVLQLVDNAIHGFRSYQCPPDTARQVAKQVASMTKESFQEVDSTADWLKARECLENLTTPADTELPRCEVGNSWRSQRHAVHGPNCSDLGLGSPFAATQMPKDLHLSFIDSVDLQRGGPGRVQCMRYALAQCRADALAQKDLDLGLLKSWQHYILGRHFREHFREHDAYAKQGRERYPIRANSEQDFISVLCQADTTEPAALRAVRAYLDVCFFHPFDDGNSRLARLVFDFVLTKAGFLVQQPDMVFLFSKSAKDGEGAARLVELVLQWPGPRLMAKPKEDWNLPLQKWGSVALVTGAAGSVIRVVGLAQLITLVLLVSLILAPYPKLVLGTWLGRWVEIGQALAKIFVFMVCVDVTRVHPQFDTLEYVTSEMRAASSSLTTADARLEKVINLVDDYGWNRGFLINVGDVKGQVLDQALRARRRDPQPLQLAVELGTFVGYGTLRMARVLNGSSTLITVDPSVMSYAIASSLYEQAGVRDQITMKKDFSYNTFRELKLQGKKIDALFIDHVKKFYLSDLKLALQLDLLAQNCVVVADNILSPGAPDYKSFMFSEEALQVNLVAPVALMQALLPRLRAGGGRVLHLGTSVAFQPQKGTATYGITKAAFHRLYQQLNAEDLAVPVGSLSPGLVDTEGVQDHVAKARRLELPHVKYFDQAFEKGWTTDMKQLMAFVDYLLQRQVLALFAWCA</sequence>
<dbReference type="Gene3D" id="3.40.50.150">
    <property type="entry name" value="Vaccinia Virus protein VP39"/>
    <property type="match status" value="1"/>
</dbReference>
<dbReference type="CDD" id="cd05233">
    <property type="entry name" value="SDR_c"/>
    <property type="match status" value="1"/>
</dbReference>
<keyword evidence="3" id="KW-0808">Transferase</keyword>
<evidence type="ECO:0000256" key="3">
    <source>
        <dbReference type="ARBA" id="ARBA00022679"/>
    </source>
</evidence>
<dbReference type="InterPro" id="IPR036291">
    <property type="entry name" value="NAD(P)-bd_dom_sf"/>
</dbReference>
<evidence type="ECO:0000256" key="1">
    <source>
        <dbReference type="ARBA" id="ARBA00012880"/>
    </source>
</evidence>
<dbReference type="SUPFAM" id="SSF140931">
    <property type="entry name" value="Fic-like"/>
    <property type="match status" value="1"/>
</dbReference>
<dbReference type="SUPFAM" id="SSF53335">
    <property type="entry name" value="S-adenosyl-L-methionine-dependent methyltransferases"/>
    <property type="match status" value="1"/>
</dbReference>
<dbReference type="InterPro" id="IPR036597">
    <property type="entry name" value="Fido-like_dom_sf"/>
</dbReference>
<dbReference type="InterPro" id="IPR003812">
    <property type="entry name" value="Fido"/>
</dbReference>
<dbReference type="InterPro" id="IPR029063">
    <property type="entry name" value="SAM-dependent_MTases_sf"/>
</dbReference>
<dbReference type="SUPFAM" id="SSF51735">
    <property type="entry name" value="NAD(P)-binding Rossmann-fold domains"/>
    <property type="match status" value="1"/>
</dbReference>
<evidence type="ECO:0000313" key="8">
    <source>
        <dbReference type="EMBL" id="CAK9065716.1"/>
    </source>
</evidence>
<evidence type="ECO:0000256" key="4">
    <source>
        <dbReference type="ARBA" id="ARBA00022691"/>
    </source>
</evidence>
<dbReference type="InterPro" id="IPR002347">
    <property type="entry name" value="SDR_fam"/>
</dbReference>
<evidence type="ECO:0000256" key="6">
    <source>
        <dbReference type="ARBA" id="ARBA00023453"/>
    </source>
</evidence>
<dbReference type="PROSITE" id="PS51459">
    <property type="entry name" value="FIDO"/>
    <property type="match status" value="1"/>
</dbReference>
<keyword evidence="2" id="KW-0489">Methyltransferase</keyword>
<dbReference type="PANTHER" id="PTHR43836:SF2">
    <property type="entry name" value="CATECHOL O-METHYLTRANSFERASE 1-RELATED"/>
    <property type="match status" value="1"/>
</dbReference>
<gene>
    <name evidence="8" type="ORF">SCF082_LOCUS33569</name>
</gene>
<dbReference type="Proteomes" id="UP001642464">
    <property type="component" value="Unassembled WGS sequence"/>
</dbReference>
<keyword evidence="9" id="KW-1185">Reference proteome</keyword>
<dbReference type="InterPro" id="IPR002935">
    <property type="entry name" value="SAM_O-MeTrfase"/>
</dbReference>
<evidence type="ECO:0000259" key="7">
    <source>
        <dbReference type="PROSITE" id="PS51459"/>
    </source>
</evidence>
<reference evidence="8 9" key="1">
    <citation type="submission" date="2024-02" db="EMBL/GenBank/DDBJ databases">
        <authorList>
            <person name="Chen Y."/>
            <person name="Shah S."/>
            <person name="Dougan E. K."/>
            <person name="Thang M."/>
            <person name="Chan C."/>
        </authorList>
    </citation>
    <scope>NUCLEOTIDE SEQUENCE [LARGE SCALE GENOMIC DNA]</scope>
</reference>
<keyword evidence="5" id="KW-0128">Catecholamine metabolism</keyword>